<proteinExistence type="predicted"/>
<accession>A0ABW5C348</accession>
<reference evidence="2" key="1">
    <citation type="journal article" date="2019" name="Int. J. Syst. Evol. Microbiol.">
        <title>The Global Catalogue of Microorganisms (GCM) 10K type strain sequencing project: providing services to taxonomists for standard genome sequencing and annotation.</title>
        <authorList>
            <consortium name="The Broad Institute Genomics Platform"/>
            <consortium name="The Broad Institute Genome Sequencing Center for Infectious Disease"/>
            <person name="Wu L."/>
            <person name="Ma J."/>
        </authorList>
    </citation>
    <scope>NUCLEOTIDE SEQUENCE [LARGE SCALE GENOMIC DNA]</scope>
    <source>
        <strain evidence="2">CGMCC 1.15474</strain>
    </source>
</reference>
<gene>
    <name evidence="1" type="ORF">ACFSKK_16620</name>
</gene>
<dbReference type="RefSeq" id="WP_247338925.1">
    <property type="nucleotide sequence ID" value="NZ_CP095550.1"/>
</dbReference>
<comment type="caution">
    <text evidence="1">The sequence shown here is derived from an EMBL/GenBank/DDBJ whole genome shotgun (WGS) entry which is preliminary data.</text>
</comment>
<evidence type="ECO:0000313" key="1">
    <source>
        <dbReference type="EMBL" id="MFD2215318.1"/>
    </source>
</evidence>
<evidence type="ECO:0000313" key="2">
    <source>
        <dbReference type="Proteomes" id="UP001597318"/>
    </source>
</evidence>
<name>A0ABW5C348_9BACI</name>
<protein>
    <submittedName>
        <fullName evidence="1">Uncharacterized protein</fullName>
    </submittedName>
</protein>
<dbReference type="EMBL" id="JBHUIK010000003">
    <property type="protein sequence ID" value="MFD2215318.1"/>
    <property type="molecule type" value="Genomic_DNA"/>
</dbReference>
<keyword evidence="2" id="KW-1185">Reference proteome</keyword>
<sequence>MKFKFFNDTGRIVTIHPATYEHGCYVDNRDAIMPLQRTLIYSAKPVPISSSNYGYGARNGLHLLISPIEE</sequence>
<dbReference type="Proteomes" id="UP001597318">
    <property type="component" value="Unassembled WGS sequence"/>
</dbReference>
<organism evidence="1 2">
    <name type="scientific">Metabacillus endolithicus</name>
    <dbReference type="NCBI Taxonomy" id="1535204"/>
    <lineage>
        <taxon>Bacteria</taxon>
        <taxon>Bacillati</taxon>
        <taxon>Bacillota</taxon>
        <taxon>Bacilli</taxon>
        <taxon>Bacillales</taxon>
        <taxon>Bacillaceae</taxon>
        <taxon>Metabacillus</taxon>
    </lineage>
</organism>